<dbReference type="EMBL" id="CAJFCJ010000045">
    <property type="protein sequence ID" value="CAD5126373.1"/>
    <property type="molecule type" value="Genomic_DNA"/>
</dbReference>
<gene>
    <name evidence="1" type="ORF">DGYR_LOCUS13619</name>
</gene>
<keyword evidence="2" id="KW-1185">Reference proteome</keyword>
<organism evidence="1 2">
    <name type="scientific">Dimorphilus gyrociliatus</name>
    <dbReference type="NCBI Taxonomy" id="2664684"/>
    <lineage>
        <taxon>Eukaryota</taxon>
        <taxon>Metazoa</taxon>
        <taxon>Spiralia</taxon>
        <taxon>Lophotrochozoa</taxon>
        <taxon>Annelida</taxon>
        <taxon>Polychaeta</taxon>
        <taxon>Polychaeta incertae sedis</taxon>
        <taxon>Dinophilidae</taxon>
        <taxon>Dimorphilus</taxon>
    </lineage>
</organism>
<sequence length="256" mass="29696">MIPPPVSLFCIAMYVYSKSLDSTLFTKIERTTSNSSELKEEYVNFQISKRVQKENRIFVNIAAQSLKEMTFSLRRTIGESQTSVLNDRWTDFINSKREFDVEIEEHNCSTSTDICDVQSQISYVLYPDKKNHLINKPIIIDSYTEESAESLDEWLNILMSNRLKIIVFIDSVEDFNVFRSVSEAKTLSVTSDYSSSLQFEYLNSLQYSIYGIIYSGATIGRQIRSEYLPYETDVDYVMYCWGVGEIWISSKILFII</sequence>
<proteinExistence type="predicted"/>
<protein>
    <submittedName>
        <fullName evidence="1">DgyrCDS14514</fullName>
    </submittedName>
</protein>
<accession>A0A7I8WE18</accession>
<evidence type="ECO:0000313" key="2">
    <source>
        <dbReference type="Proteomes" id="UP000549394"/>
    </source>
</evidence>
<dbReference type="AlphaFoldDB" id="A0A7I8WE18"/>
<dbReference type="Proteomes" id="UP000549394">
    <property type="component" value="Unassembled WGS sequence"/>
</dbReference>
<comment type="caution">
    <text evidence="1">The sequence shown here is derived from an EMBL/GenBank/DDBJ whole genome shotgun (WGS) entry which is preliminary data.</text>
</comment>
<reference evidence="1 2" key="1">
    <citation type="submission" date="2020-08" db="EMBL/GenBank/DDBJ databases">
        <authorList>
            <person name="Hejnol A."/>
        </authorList>
    </citation>
    <scope>NUCLEOTIDE SEQUENCE [LARGE SCALE GENOMIC DNA]</scope>
</reference>
<name>A0A7I8WE18_9ANNE</name>
<evidence type="ECO:0000313" key="1">
    <source>
        <dbReference type="EMBL" id="CAD5126373.1"/>
    </source>
</evidence>